<accession>A0ABR2KGE4</accession>
<dbReference type="Gene3D" id="2.60.120.260">
    <property type="entry name" value="Galactose-binding domain-like"/>
    <property type="match status" value="1"/>
</dbReference>
<proteinExistence type="predicted"/>
<dbReference type="Gene3D" id="3.30.710.10">
    <property type="entry name" value="Potassium Channel Kv1.1, Chain A"/>
    <property type="match status" value="1"/>
</dbReference>
<comment type="caution">
    <text evidence="2">The sequence shown here is derived from an EMBL/GenBank/DDBJ whole genome shotgun (WGS) entry which is preliminary data.</text>
</comment>
<gene>
    <name evidence="2" type="ORF">M9Y10_034970</name>
</gene>
<dbReference type="InterPro" id="IPR008979">
    <property type="entry name" value="Galactose-bd-like_sf"/>
</dbReference>
<evidence type="ECO:0000313" key="2">
    <source>
        <dbReference type="EMBL" id="KAK8890200.1"/>
    </source>
</evidence>
<protein>
    <recommendedName>
        <fullName evidence="4">F5/8 type C domain-containing protein</fullName>
    </recommendedName>
</protein>
<dbReference type="EMBL" id="JAPFFF010000005">
    <property type="protein sequence ID" value="KAK8890200.1"/>
    <property type="molecule type" value="Genomic_DNA"/>
</dbReference>
<evidence type="ECO:0008006" key="4">
    <source>
        <dbReference type="Google" id="ProtNLM"/>
    </source>
</evidence>
<dbReference type="SUPFAM" id="SSF54695">
    <property type="entry name" value="POZ domain"/>
    <property type="match status" value="1"/>
</dbReference>
<keyword evidence="1" id="KW-0175">Coiled coil</keyword>
<feature type="coiled-coil region" evidence="1">
    <location>
        <begin position="388"/>
        <end position="424"/>
    </location>
</feature>
<reference evidence="2 3" key="1">
    <citation type="submission" date="2024-04" db="EMBL/GenBank/DDBJ databases">
        <title>Tritrichomonas musculus Genome.</title>
        <authorList>
            <person name="Alves-Ferreira E."/>
            <person name="Grigg M."/>
            <person name="Lorenzi H."/>
            <person name="Galac M."/>
        </authorList>
    </citation>
    <scope>NUCLEOTIDE SEQUENCE [LARGE SCALE GENOMIC DNA]</scope>
    <source>
        <strain evidence="2 3">EAF2021</strain>
    </source>
</reference>
<dbReference type="InterPro" id="IPR011333">
    <property type="entry name" value="SKP1/BTB/POZ_sf"/>
</dbReference>
<name>A0ABR2KGE4_9EUKA</name>
<keyword evidence="3" id="KW-1185">Reference proteome</keyword>
<evidence type="ECO:0000313" key="3">
    <source>
        <dbReference type="Proteomes" id="UP001470230"/>
    </source>
</evidence>
<evidence type="ECO:0000256" key="1">
    <source>
        <dbReference type="SAM" id="Coils"/>
    </source>
</evidence>
<sequence>MKTKVFNPVPLRPDDFIFIYNGQEIKISKYQFALYSTKFRRIPEFFVTNQMEVHDDPPFNVFNQFLRAAQGDEVNVTVDNALDFLHFCDVWEVDSVATEVKKVINANRDIQATVQKYLDARENDSLVDLEEIIASNFDSALQMVSLTEFPIESLLRIVNNPKCEIKKPLRYYRFVKQLLNRVGTDASLLASRVDITRLSPEEAYEFLKNPKLNKSFIADSLSEAALNLIQENSKLLKQLNDNRSLLTKLSSRLDTLETSIATDPHRNDFNESMNKLKKKIDKIENKIGISSSNGDNNSSNGGDKTYDQKLKAIESKIEKLCNDTIEKVNQKYVEVEAKAHKDLRKTNKIVNGLTKKSGALDESISQLHTDGVDIKNTLATILRKVIDNEELLQTVQDSIQKKENEKESKTKNQNENKIKEIKNKPSNSVQMLTLEYNGQPYNGILSKLTELAEGNVHTKGVVNITASTSDHNEPFNVADFGWNDCFFTESRPSSWLMLDFLDKRISVTNYTIKTHKYKAGTCHLKAWIIEGSVDCNTWEEIDRRSTPVLNGPNKMQTFPASSLKNSNSSTGGRFRYVRLRQTGANCKGNYILALSNIEFFGTIFY</sequence>
<dbReference type="Proteomes" id="UP001470230">
    <property type="component" value="Unassembled WGS sequence"/>
</dbReference>
<feature type="coiled-coil region" evidence="1">
    <location>
        <begin position="266"/>
        <end position="293"/>
    </location>
</feature>
<dbReference type="SUPFAM" id="SSF49785">
    <property type="entry name" value="Galactose-binding domain-like"/>
    <property type="match status" value="1"/>
</dbReference>
<organism evidence="2 3">
    <name type="scientific">Tritrichomonas musculus</name>
    <dbReference type="NCBI Taxonomy" id="1915356"/>
    <lineage>
        <taxon>Eukaryota</taxon>
        <taxon>Metamonada</taxon>
        <taxon>Parabasalia</taxon>
        <taxon>Tritrichomonadida</taxon>
        <taxon>Tritrichomonadidae</taxon>
        <taxon>Tritrichomonas</taxon>
    </lineage>
</organism>